<feature type="region of interest" description="Disordered" evidence="1">
    <location>
        <begin position="47"/>
        <end position="187"/>
    </location>
</feature>
<evidence type="ECO:0000313" key="2">
    <source>
        <dbReference type="EMBL" id="QPM89840.1"/>
    </source>
</evidence>
<gene>
    <name evidence="2" type="ORF">PSAL_010690</name>
</gene>
<evidence type="ECO:0008006" key="4">
    <source>
        <dbReference type="Google" id="ProtNLM"/>
    </source>
</evidence>
<organism evidence="2 3">
    <name type="scientific">Pseudooceanicola algae</name>
    <dbReference type="NCBI Taxonomy" id="1537215"/>
    <lineage>
        <taxon>Bacteria</taxon>
        <taxon>Pseudomonadati</taxon>
        <taxon>Pseudomonadota</taxon>
        <taxon>Alphaproteobacteria</taxon>
        <taxon>Rhodobacterales</taxon>
        <taxon>Paracoccaceae</taxon>
        <taxon>Pseudooceanicola</taxon>
    </lineage>
</organism>
<dbReference type="Gene3D" id="3.20.20.370">
    <property type="entry name" value="Glycoside hydrolase/deacetylase"/>
    <property type="match status" value="1"/>
</dbReference>
<reference evidence="2 3" key="1">
    <citation type="submission" date="2020-08" db="EMBL/GenBank/DDBJ databases">
        <title>Genome sequence of Rhodobacteraceae bacterium Lw-13e.</title>
        <authorList>
            <person name="Poehlein A."/>
            <person name="Wolter L."/>
            <person name="Daniel R."/>
            <person name="Brinkhoff T."/>
        </authorList>
    </citation>
    <scope>NUCLEOTIDE SEQUENCE [LARGE SCALE GENOMIC DNA]</scope>
    <source>
        <strain evidence="2 3">Lw-13e</strain>
    </source>
</reference>
<dbReference type="SUPFAM" id="SSF88713">
    <property type="entry name" value="Glycoside hydrolase/deacetylase"/>
    <property type="match status" value="1"/>
</dbReference>
<feature type="compositionally biased region" description="Pro residues" evidence="1">
    <location>
        <begin position="135"/>
        <end position="150"/>
    </location>
</feature>
<dbReference type="KEGG" id="palw:PSAL_010690"/>
<dbReference type="RefSeq" id="WP_196941904.1">
    <property type="nucleotide sequence ID" value="NZ_CP060436.1"/>
</dbReference>
<evidence type="ECO:0000256" key="1">
    <source>
        <dbReference type="SAM" id="MobiDB-lite"/>
    </source>
</evidence>
<evidence type="ECO:0000313" key="3">
    <source>
        <dbReference type="Proteomes" id="UP000283786"/>
    </source>
</evidence>
<protein>
    <recommendedName>
        <fullName evidence="4">Divergent polysaccharide deacetylase</fullName>
    </recommendedName>
</protein>
<dbReference type="InterPro" id="IPR011330">
    <property type="entry name" value="Glyco_hydro/deAcase_b/a-brl"/>
</dbReference>
<proteinExistence type="predicted"/>
<dbReference type="GO" id="GO:0005975">
    <property type="term" value="P:carbohydrate metabolic process"/>
    <property type="evidence" value="ECO:0007669"/>
    <property type="project" value="InterPro"/>
</dbReference>
<feature type="compositionally biased region" description="Low complexity" evidence="1">
    <location>
        <begin position="65"/>
        <end position="77"/>
    </location>
</feature>
<dbReference type="InterPro" id="IPR006837">
    <property type="entry name" value="Divergent_DAC"/>
</dbReference>
<dbReference type="Proteomes" id="UP000283786">
    <property type="component" value="Chromosome"/>
</dbReference>
<accession>A0A7T1BSW9</accession>
<dbReference type="EMBL" id="CP060436">
    <property type="protein sequence ID" value="QPM89840.1"/>
    <property type="molecule type" value="Genomic_DNA"/>
</dbReference>
<feature type="compositionally biased region" description="Low complexity" evidence="1">
    <location>
        <begin position="103"/>
        <end position="114"/>
    </location>
</feature>
<sequence>MLRGILTGGVTGILAAIGLIWLAGALIPSPQIGGHTEAVAEAPVVAPEAEAEPAPQPEAPDVETPEVAAPVAAPAEARTPGVEGPAADIPEADTPETEAPASVVPTVPELVPETPEADAPEAPEPPASEATDTLPEPPQTGPTVPLPAPAPGANGLVRPEIQPDTPTLPTPEGGAALERNAQPFDAGDSRPRLAVVLIDDGTATPALLNRVRDFPHPLSIALDPAAPGAAAAMAQYRAAGFEVLARPATVPDAASAPDLTADWISALPGSLALLEPAPGALQQGSAAAQDLAGALAQQGYGLVLYPEGEDVTRKIAERRGVPAATLFREFDGKGEDRTLMRRFLDFGANLARPGAGVVMLGHLRPETLSALVVWGLTDKADTVALVPVSAVLTEGSGS</sequence>
<name>A0A7T1BSW9_9RHOB</name>
<keyword evidence="3" id="KW-1185">Reference proteome</keyword>
<dbReference type="Pfam" id="PF04748">
    <property type="entry name" value="Polysacc_deac_2"/>
    <property type="match status" value="1"/>
</dbReference>
<dbReference type="AlphaFoldDB" id="A0A7T1BSW9"/>